<feature type="transmembrane region" description="Helical" evidence="8">
    <location>
        <begin position="64"/>
        <end position="86"/>
    </location>
</feature>
<keyword evidence="10" id="KW-1185">Reference proteome</keyword>
<evidence type="ECO:0000256" key="5">
    <source>
        <dbReference type="ARBA" id="ARBA00022692"/>
    </source>
</evidence>
<keyword evidence="7 8" id="KW-0472">Membrane</keyword>
<dbReference type="InterPro" id="IPR038770">
    <property type="entry name" value="Na+/solute_symporter_sf"/>
</dbReference>
<keyword evidence="5 8" id="KW-0812">Transmembrane</keyword>
<dbReference type="STRING" id="1408281.Epro_1197"/>
<feature type="transmembrane region" description="Helical" evidence="8">
    <location>
        <begin position="287"/>
        <end position="308"/>
    </location>
</feature>
<evidence type="ECO:0000313" key="9">
    <source>
        <dbReference type="EMBL" id="AKL98576.1"/>
    </source>
</evidence>
<feature type="transmembrane region" description="Helical" evidence="8">
    <location>
        <begin position="6"/>
        <end position="22"/>
    </location>
</feature>
<dbReference type="Proteomes" id="UP000035337">
    <property type="component" value="Chromosome"/>
</dbReference>
<reference evidence="9 10" key="1">
    <citation type="submission" date="2014-09" db="EMBL/GenBank/DDBJ databases">
        <title>Complete genome sequence of Endomicrobium proavitum.</title>
        <authorList>
            <person name="Zheng H."/>
        </authorList>
    </citation>
    <scope>NUCLEOTIDE SEQUENCE [LARGE SCALE GENOMIC DNA]</scope>
    <source>
        <strain evidence="9 10">Rsa215</strain>
    </source>
</reference>
<dbReference type="Gene3D" id="1.20.1530.20">
    <property type="match status" value="1"/>
</dbReference>
<keyword evidence="4" id="KW-1003">Cell membrane</keyword>
<proteinExistence type="inferred from homology"/>
<evidence type="ECO:0000256" key="4">
    <source>
        <dbReference type="ARBA" id="ARBA00022475"/>
    </source>
</evidence>
<accession>A0A0G3WIV1</accession>
<evidence type="ECO:0000256" key="6">
    <source>
        <dbReference type="ARBA" id="ARBA00022989"/>
    </source>
</evidence>
<organism evidence="9 10">
    <name type="scientific">Endomicrobium proavitum</name>
    <dbReference type="NCBI Taxonomy" id="1408281"/>
    <lineage>
        <taxon>Bacteria</taxon>
        <taxon>Pseudomonadati</taxon>
        <taxon>Elusimicrobiota</taxon>
        <taxon>Endomicrobiia</taxon>
        <taxon>Endomicrobiales</taxon>
        <taxon>Endomicrobiaceae</taxon>
        <taxon>Endomicrobium</taxon>
    </lineage>
</organism>
<feature type="transmembrane region" description="Helical" evidence="8">
    <location>
        <begin position="98"/>
        <end position="117"/>
    </location>
</feature>
<keyword evidence="3" id="KW-0813">Transport</keyword>
<keyword evidence="6 8" id="KW-1133">Transmembrane helix</keyword>
<dbReference type="RefSeq" id="WP_052571236.1">
    <property type="nucleotide sequence ID" value="NZ_CP009498.1"/>
</dbReference>
<name>A0A0G3WIV1_9BACT</name>
<feature type="transmembrane region" description="Helical" evidence="8">
    <location>
        <begin position="129"/>
        <end position="152"/>
    </location>
</feature>
<feature type="transmembrane region" description="Helical" evidence="8">
    <location>
        <begin position="225"/>
        <end position="250"/>
    </location>
</feature>
<dbReference type="EMBL" id="CP009498">
    <property type="protein sequence ID" value="AKL98576.1"/>
    <property type="molecule type" value="Genomic_DNA"/>
</dbReference>
<dbReference type="Pfam" id="PF03547">
    <property type="entry name" value="Mem_trans"/>
    <property type="match status" value="2"/>
</dbReference>
<dbReference type="KEGG" id="epo:Epro_1197"/>
<dbReference type="OrthoDB" id="9798064at2"/>
<dbReference type="PANTHER" id="PTHR36838:SF1">
    <property type="entry name" value="SLR1864 PROTEIN"/>
    <property type="match status" value="1"/>
</dbReference>
<feature type="transmembrane region" description="Helical" evidence="8">
    <location>
        <begin position="200"/>
        <end position="218"/>
    </location>
</feature>
<sequence>MAENLIAFFIIIAGGVFFQWKKPGNIEADAARHVINTTVIRFFLPALCFKVIASSPIDKNTLLLPLSAIGTIFISLLIAFLIYALVEKWTHITKTEKAVLILAGTFGNVTFLGLPVLSGLYGQDAAQYVLLYDLLATTPLLWIVGAAVASSYGRGRRLTVKESFKILAQLPPIWALIAGFAFNFSGLALPSFLIKTLDLMSMPIVPLMIFSVGLALTAPNLKHTILALPAVALKLLIAPLAAFAISYFLGMQGLPLKASVMEAAMPTMVVTLVIASQFKLDHKLAALAIVLTTALSFISMPAISWLVAR</sequence>
<dbReference type="AlphaFoldDB" id="A0A0G3WIV1"/>
<comment type="subcellular location">
    <subcellularLocation>
        <location evidence="1">Cell membrane</location>
        <topology evidence="1">Multi-pass membrane protein</topology>
    </subcellularLocation>
</comment>
<dbReference type="PANTHER" id="PTHR36838">
    <property type="entry name" value="AUXIN EFFLUX CARRIER FAMILY PROTEIN"/>
    <property type="match status" value="1"/>
</dbReference>
<evidence type="ECO:0000256" key="1">
    <source>
        <dbReference type="ARBA" id="ARBA00004651"/>
    </source>
</evidence>
<evidence type="ECO:0000256" key="2">
    <source>
        <dbReference type="ARBA" id="ARBA00010145"/>
    </source>
</evidence>
<evidence type="ECO:0000256" key="7">
    <source>
        <dbReference type="ARBA" id="ARBA00023136"/>
    </source>
</evidence>
<dbReference type="GO" id="GO:0055085">
    <property type="term" value="P:transmembrane transport"/>
    <property type="evidence" value="ECO:0007669"/>
    <property type="project" value="InterPro"/>
</dbReference>
<evidence type="ECO:0000313" key="10">
    <source>
        <dbReference type="Proteomes" id="UP000035337"/>
    </source>
</evidence>
<dbReference type="GO" id="GO:0005886">
    <property type="term" value="C:plasma membrane"/>
    <property type="evidence" value="ECO:0007669"/>
    <property type="project" value="UniProtKB-SubCell"/>
</dbReference>
<dbReference type="InterPro" id="IPR004776">
    <property type="entry name" value="Mem_transp_PIN-like"/>
</dbReference>
<evidence type="ECO:0000256" key="8">
    <source>
        <dbReference type="SAM" id="Phobius"/>
    </source>
</evidence>
<comment type="similarity">
    <text evidence="2">Belongs to the auxin efflux carrier (TC 2.A.69) family.</text>
</comment>
<protein>
    <submittedName>
        <fullName evidence="9">Putative transporter</fullName>
    </submittedName>
</protein>
<gene>
    <name evidence="9" type="ORF">Epro_1197</name>
</gene>
<evidence type="ECO:0000256" key="3">
    <source>
        <dbReference type="ARBA" id="ARBA00022448"/>
    </source>
</evidence>
<feature type="transmembrane region" description="Helical" evidence="8">
    <location>
        <begin position="173"/>
        <end position="194"/>
    </location>
</feature>